<keyword evidence="17" id="KW-0503">Monooxygenase</keyword>
<comment type="catalytic activity">
    <reaction evidence="14">
        <text>2 bromide + 4-hydroxybenzoate + 2 NADPH + 2 O2 + 5 H(+) = 2,4-dibromophenol + CO2 + 2 NADP(+) + 4 H2O</text>
        <dbReference type="Rhea" id="RHEA:56348"/>
        <dbReference type="ChEBI" id="CHEBI:15377"/>
        <dbReference type="ChEBI" id="CHEBI:15378"/>
        <dbReference type="ChEBI" id="CHEBI:15379"/>
        <dbReference type="ChEBI" id="CHEBI:15858"/>
        <dbReference type="ChEBI" id="CHEBI:16526"/>
        <dbReference type="ChEBI" id="CHEBI:17879"/>
        <dbReference type="ChEBI" id="CHEBI:34238"/>
        <dbReference type="ChEBI" id="CHEBI:57783"/>
        <dbReference type="ChEBI" id="CHEBI:58349"/>
        <dbReference type="EC" id="1.14.19.55"/>
    </reaction>
    <physiologicalReaction direction="left-to-right" evidence="14">
        <dbReference type="Rhea" id="RHEA:56349"/>
    </physiologicalReaction>
</comment>
<comment type="catalytic activity">
    <reaction evidence="12">
        <text>3,4-dihydroxybenzoate + bromide + NADPH + O2 + 2 H(+) = 3-bromo-4,5-dihydroxybenzoate + NADP(+) + 2 H2O</text>
        <dbReference type="Rhea" id="RHEA:56372"/>
        <dbReference type="ChEBI" id="CHEBI:15377"/>
        <dbReference type="ChEBI" id="CHEBI:15378"/>
        <dbReference type="ChEBI" id="CHEBI:15379"/>
        <dbReference type="ChEBI" id="CHEBI:15858"/>
        <dbReference type="ChEBI" id="CHEBI:36241"/>
        <dbReference type="ChEBI" id="CHEBI:57783"/>
        <dbReference type="ChEBI" id="CHEBI:58349"/>
        <dbReference type="ChEBI" id="CHEBI:140211"/>
    </reaction>
    <physiologicalReaction direction="left-to-right" evidence="12">
        <dbReference type="Rhea" id="RHEA:56373"/>
    </physiologicalReaction>
</comment>
<organism evidence="17 18">
    <name type="scientific">Candidatus Phaeomarinibacter ectocarpi</name>
    <dbReference type="NCBI Taxonomy" id="1458461"/>
    <lineage>
        <taxon>Bacteria</taxon>
        <taxon>Pseudomonadati</taxon>
        <taxon>Pseudomonadota</taxon>
        <taxon>Alphaproteobacteria</taxon>
        <taxon>Hyphomicrobiales</taxon>
        <taxon>Parvibaculaceae</taxon>
        <taxon>Candidatus Phaeomarinibacter</taxon>
    </lineage>
</organism>
<dbReference type="InterPro" id="IPR000960">
    <property type="entry name" value="Flavin_mOase"/>
</dbReference>
<evidence type="ECO:0000256" key="2">
    <source>
        <dbReference type="ARBA" id="ARBA00009183"/>
    </source>
</evidence>
<evidence type="ECO:0000256" key="8">
    <source>
        <dbReference type="ARBA" id="ARBA00035159"/>
    </source>
</evidence>
<comment type="similarity">
    <text evidence="2">Belongs to the FMO family.</text>
</comment>
<accession>X5M7M3</accession>
<dbReference type="Pfam" id="PF00743">
    <property type="entry name" value="FMO-like"/>
    <property type="match status" value="1"/>
</dbReference>
<dbReference type="GO" id="GO:0050661">
    <property type="term" value="F:NADP binding"/>
    <property type="evidence" value="ECO:0007669"/>
    <property type="project" value="InterPro"/>
</dbReference>
<dbReference type="SUPFAM" id="SSF51905">
    <property type="entry name" value="FAD/NAD(P)-binding domain"/>
    <property type="match status" value="1"/>
</dbReference>
<dbReference type="GO" id="GO:0004499">
    <property type="term" value="F:N,N-dimethylaniline monooxygenase activity"/>
    <property type="evidence" value="ECO:0007669"/>
    <property type="project" value="InterPro"/>
</dbReference>
<evidence type="ECO:0000256" key="6">
    <source>
        <dbReference type="ARBA" id="ARBA00023002"/>
    </source>
</evidence>
<proteinExistence type="inferred from homology"/>
<reference evidence="17 18" key="1">
    <citation type="journal article" date="2014" name="Front. Genet.">
        <title>Genome and metabolic network of "Candidatus Phaeomarinobacter ectocarpi" Ec32, a new candidate genus of Alphaproteobacteria frequently associated with brown algae.</title>
        <authorList>
            <person name="Dittami S.M."/>
            <person name="Barbeyron T."/>
            <person name="Boyen C."/>
            <person name="Cambefort J."/>
            <person name="Collet G."/>
            <person name="Delage L."/>
            <person name="Gobet A."/>
            <person name="Groisillier A."/>
            <person name="Leblanc C."/>
            <person name="Michel G."/>
            <person name="Scornet D."/>
            <person name="Siegel A."/>
            <person name="Tapia J.E."/>
            <person name="Tonon T."/>
        </authorList>
    </citation>
    <scope>NUCLEOTIDE SEQUENCE [LARGE SCALE GENOMIC DNA]</scope>
    <source>
        <strain evidence="17 18">Ec32</strain>
    </source>
</reference>
<comment type="cofactor">
    <cofactor evidence="1">
        <name>FAD</name>
        <dbReference type="ChEBI" id="CHEBI:57692"/>
    </cofactor>
</comment>
<dbReference type="InterPro" id="IPR036291">
    <property type="entry name" value="NAD(P)-bd_dom_sf"/>
</dbReference>
<dbReference type="InterPro" id="IPR050346">
    <property type="entry name" value="FMO-like"/>
</dbReference>
<keyword evidence="4" id="KW-0274">FAD</keyword>
<comment type="catalytic activity">
    <reaction evidence="10">
        <text>3-bromo-4,5-dihydroxybenzoate + bromide + NADPH + O2 + 3 H(+) = 3,5-dibromobenzene-1,2-diol + CO2 + NADP(+) + 2 H2O</text>
        <dbReference type="Rhea" id="RHEA:56376"/>
        <dbReference type="ChEBI" id="CHEBI:15377"/>
        <dbReference type="ChEBI" id="CHEBI:15378"/>
        <dbReference type="ChEBI" id="CHEBI:15379"/>
        <dbReference type="ChEBI" id="CHEBI:15858"/>
        <dbReference type="ChEBI" id="CHEBI:16526"/>
        <dbReference type="ChEBI" id="CHEBI:57783"/>
        <dbReference type="ChEBI" id="CHEBI:58349"/>
        <dbReference type="ChEBI" id="CHEBI:140211"/>
        <dbReference type="ChEBI" id="CHEBI:140214"/>
    </reaction>
    <physiologicalReaction direction="left-to-right" evidence="10">
        <dbReference type="Rhea" id="RHEA:56377"/>
    </physiologicalReaction>
</comment>
<evidence type="ECO:0000256" key="7">
    <source>
        <dbReference type="ARBA" id="ARBA00034528"/>
    </source>
</evidence>
<dbReference type="HOGENOM" id="CLU_006909_8_3_5"/>
<dbReference type="AlphaFoldDB" id="X5M7M3"/>
<comment type="catalytic activity">
    <reaction evidence="9">
        <text>3-bromo-4-hydroxybenzoate + bromide + NADPH + O2 + 3 H(+) = 2,4-dibromophenol + CO2 + NADP(+) + 2 H2O</text>
        <dbReference type="Rhea" id="RHEA:56356"/>
        <dbReference type="ChEBI" id="CHEBI:15377"/>
        <dbReference type="ChEBI" id="CHEBI:15378"/>
        <dbReference type="ChEBI" id="CHEBI:15379"/>
        <dbReference type="ChEBI" id="CHEBI:15858"/>
        <dbReference type="ChEBI" id="CHEBI:16526"/>
        <dbReference type="ChEBI" id="CHEBI:34238"/>
        <dbReference type="ChEBI" id="CHEBI:57783"/>
        <dbReference type="ChEBI" id="CHEBI:58349"/>
        <dbReference type="ChEBI" id="CHEBI:140203"/>
    </reaction>
    <physiologicalReaction direction="left-to-right" evidence="9">
        <dbReference type="Rhea" id="RHEA:56357"/>
    </physiologicalReaction>
</comment>
<keyword evidence="3" id="KW-0285">Flavoprotein</keyword>
<dbReference type="RefSeq" id="WP_052535272.1">
    <property type="nucleotide sequence ID" value="NZ_HG966617.1"/>
</dbReference>
<dbReference type="Proteomes" id="UP000032160">
    <property type="component" value="Chromosome I"/>
</dbReference>
<dbReference type="PATRIC" id="fig|1458461.3.peg.959"/>
<dbReference type="PANTHER" id="PTHR23023">
    <property type="entry name" value="DIMETHYLANILINE MONOOXYGENASE"/>
    <property type="match status" value="1"/>
</dbReference>
<gene>
    <name evidence="17" type="ORF">BN1012_Phect959</name>
</gene>
<evidence type="ECO:0000256" key="14">
    <source>
        <dbReference type="ARBA" id="ARBA00052260"/>
    </source>
</evidence>
<evidence type="ECO:0000256" key="1">
    <source>
        <dbReference type="ARBA" id="ARBA00001974"/>
    </source>
</evidence>
<dbReference type="EC" id="1.14.13.148" evidence="7"/>
<dbReference type="GO" id="GO:0050660">
    <property type="term" value="F:flavin adenine dinucleotide binding"/>
    <property type="evidence" value="ECO:0007669"/>
    <property type="project" value="InterPro"/>
</dbReference>
<dbReference type="EMBL" id="HG966617">
    <property type="protein sequence ID" value="CDO59173.1"/>
    <property type="molecule type" value="Genomic_DNA"/>
</dbReference>
<keyword evidence="5" id="KW-0521">NADP</keyword>
<evidence type="ECO:0000313" key="18">
    <source>
        <dbReference type="Proteomes" id="UP000032160"/>
    </source>
</evidence>
<dbReference type="PRINTS" id="PR00370">
    <property type="entry name" value="FMOXYGENASE"/>
</dbReference>
<evidence type="ECO:0000256" key="3">
    <source>
        <dbReference type="ARBA" id="ARBA00022630"/>
    </source>
</evidence>
<dbReference type="STRING" id="1458461.BN1012_Phect959"/>
<dbReference type="EC" id="1.14.19.55" evidence="15"/>
<evidence type="ECO:0000256" key="13">
    <source>
        <dbReference type="ARBA" id="ARBA00052183"/>
    </source>
</evidence>
<evidence type="ECO:0000256" key="11">
    <source>
        <dbReference type="ARBA" id="ARBA00051354"/>
    </source>
</evidence>
<dbReference type="InterPro" id="IPR036188">
    <property type="entry name" value="FAD/NAD-bd_sf"/>
</dbReference>
<dbReference type="KEGG" id="pect:BN1012_Phect959"/>
<keyword evidence="6 17" id="KW-0560">Oxidoreductase</keyword>
<evidence type="ECO:0000256" key="4">
    <source>
        <dbReference type="ARBA" id="ARBA00022827"/>
    </source>
</evidence>
<evidence type="ECO:0000256" key="9">
    <source>
        <dbReference type="ARBA" id="ARBA00050194"/>
    </source>
</evidence>
<comment type="catalytic activity">
    <reaction evidence="11">
        <text>bromide + 4-hydroxybenzoate + NADPH + O2 + 2 H(+) = 3-bromo-4-hydroxybenzoate + NADP(+) + 2 H2O</text>
        <dbReference type="Rhea" id="RHEA:56352"/>
        <dbReference type="ChEBI" id="CHEBI:15377"/>
        <dbReference type="ChEBI" id="CHEBI:15378"/>
        <dbReference type="ChEBI" id="CHEBI:15379"/>
        <dbReference type="ChEBI" id="CHEBI:15858"/>
        <dbReference type="ChEBI" id="CHEBI:17879"/>
        <dbReference type="ChEBI" id="CHEBI:57783"/>
        <dbReference type="ChEBI" id="CHEBI:58349"/>
        <dbReference type="ChEBI" id="CHEBI:140203"/>
    </reaction>
    <physiologicalReaction direction="left-to-right" evidence="11">
        <dbReference type="Rhea" id="RHEA:56353"/>
    </physiologicalReaction>
</comment>
<evidence type="ECO:0000256" key="16">
    <source>
        <dbReference type="ARBA" id="ARBA00069832"/>
    </source>
</evidence>
<dbReference type="InterPro" id="IPR020946">
    <property type="entry name" value="Flavin_mOase-like"/>
</dbReference>
<dbReference type="GO" id="GO:0034899">
    <property type="term" value="F:trimethylamine monooxygenase activity"/>
    <property type="evidence" value="ECO:0007669"/>
    <property type="project" value="UniProtKB-EC"/>
</dbReference>
<dbReference type="OrthoDB" id="9790219at2"/>
<keyword evidence="18" id="KW-1185">Reference proteome</keyword>
<evidence type="ECO:0000313" key="17">
    <source>
        <dbReference type="EMBL" id="CDO59173.1"/>
    </source>
</evidence>
<protein>
    <recommendedName>
        <fullName evidence="16">4-hydroxybenzoate brominase (decarboxylating)</fullName>
        <ecNumber evidence="7">1.14.13.148</ecNumber>
        <ecNumber evidence="15">1.14.19.55</ecNumber>
    </recommendedName>
    <alternativeName>
        <fullName evidence="8">Trimethylamine monooxygenase</fullName>
    </alternativeName>
</protein>
<dbReference type="FunFam" id="3.50.50.60:FF:000023">
    <property type="entry name" value="Dimethylaniline monooxygenase [N-oxide-forming]"/>
    <property type="match status" value="1"/>
</dbReference>
<dbReference type="Gene3D" id="3.50.50.60">
    <property type="entry name" value="FAD/NAD(P)-binding domain"/>
    <property type="match status" value="1"/>
</dbReference>
<evidence type="ECO:0000256" key="15">
    <source>
        <dbReference type="ARBA" id="ARBA00066870"/>
    </source>
</evidence>
<comment type="catalytic activity">
    <reaction evidence="13">
        <text>3,4-dihydroxybenzoate + 2 bromide + 2 NADPH + 2 O2 + 5 H(+) = 3,5-dibromobenzene-1,2-diol + CO2 + 2 NADP(+) + 4 H2O</text>
        <dbReference type="Rhea" id="RHEA:56368"/>
        <dbReference type="ChEBI" id="CHEBI:15377"/>
        <dbReference type="ChEBI" id="CHEBI:15378"/>
        <dbReference type="ChEBI" id="CHEBI:15379"/>
        <dbReference type="ChEBI" id="CHEBI:15858"/>
        <dbReference type="ChEBI" id="CHEBI:16526"/>
        <dbReference type="ChEBI" id="CHEBI:36241"/>
        <dbReference type="ChEBI" id="CHEBI:57783"/>
        <dbReference type="ChEBI" id="CHEBI:58349"/>
        <dbReference type="ChEBI" id="CHEBI:140214"/>
        <dbReference type="EC" id="1.14.19.55"/>
    </reaction>
    <physiologicalReaction direction="left-to-right" evidence="13">
        <dbReference type="Rhea" id="RHEA:56369"/>
    </physiologicalReaction>
</comment>
<name>X5M7M3_9HYPH</name>
<dbReference type="SUPFAM" id="SSF51735">
    <property type="entry name" value="NAD(P)-binding Rossmann-fold domains"/>
    <property type="match status" value="1"/>
</dbReference>
<sequence length="452" mass="49700">MSLSSTCIIGAGPGGLAAARALKRYGVPYEQFERHSDVGGLWDAQNPGTPLYDSAHFISSKTQSAFTDCPMPEEYPDYPSGKEILDYVHHFADQYGLRDAIRFNTGVESATPDGKGGWTIKLTSGETKSFANLIVATGTNWHPNRPSYPGTFSGDAIHAVDYASPDKFRGKRVMVVGAGNSGCDIACDAAIHADKAFISVRRGYHFIPKHIFGMPADVFAHGGPKLPMPIQQWVMGKMLRLLIGDVTRYGLPQPDHKVFESHPIVNSELLHHLGHGNIQAKPDMERFDGRSVVFKDGSREELDVIVYATGYNYSMPYLAEGAVPFRAGRPDLYLTVFGRDLPGFYAMGFEETNSGGYFLYDEMANCIANAIQDRDRAPARAEQFRQETTTDPDLSGGIRFIESPRHANYVDSPTFQAALKKLAKRYDWAPVDEAAFTAMRTPAPTPQATRAA</sequence>
<evidence type="ECO:0000256" key="5">
    <source>
        <dbReference type="ARBA" id="ARBA00022857"/>
    </source>
</evidence>
<evidence type="ECO:0000256" key="12">
    <source>
        <dbReference type="ARBA" id="ARBA00051726"/>
    </source>
</evidence>
<evidence type="ECO:0000256" key="10">
    <source>
        <dbReference type="ARBA" id="ARBA00050583"/>
    </source>
</evidence>